<dbReference type="PANTHER" id="PTHR13061">
    <property type="entry name" value="DYNACTIN SUBUNIT P25"/>
    <property type="match status" value="1"/>
</dbReference>
<accession>A0ABX1GEN8</accession>
<name>A0ABX1GEN8_9GAMM</name>
<evidence type="ECO:0000313" key="1">
    <source>
        <dbReference type="EMBL" id="NKI16908.1"/>
    </source>
</evidence>
<dbReference type="PANTHER" id="PTHR13061:SF29">
    <property type="entry name" value="GAMMA CARBONIC ANHYDRASE-LIKE 1, MITOCHONDRIAL-RELATED"/>
    <property type="match status" value="1"/>
</dbReference>
<keyword evidence="2" id="KW-1185">Reference proteome</keyword>
<dbReference type="EMBL" id="JAAWWK010000002">
    <property type="protein sequence ID" value="NKI16908.1"/>
    <property type="molecule type" value="Genomic_DNA"/>
</dbReference>
<dbReference type="InterPro" id="IPR001451">
    <property type="entry name" value="Hexapep"/>
</dbReference>
<protein>
    <submittedName>
        <fullName evidence="1">Gamma carbonic anhydrase family protein</fullName>
    </submittedName>
</protein>
<sequence>MLYQLGERKVQQEGDGHFVADNATVIGNVLLKARANIWFNVVIRGDNELITIGEGSNIQDGSILHSDPGFPLTVGPDVTIGHKVMLHGCTIGEGSLIGINAVVLNGAKIGKGCLIGANALVTEGMEIPDGSMVLGSPAKVRRQLSAEEQEALIGSAHHYVENAAHFRAALKPQL</sequence>
<dbReference type="CDD" id="cd04645">
    <property type="entry name" value="LbH_gamma_CA_like"/>
    <property type="match status" value="1"/>
</dbReference>
<evidence type="ECO:0000313" key="2">
    <source>
        <dbReference type="Proteomes" id="UP000765845"/>
    </source>
</evidence>
<dbReference type="InterPro" id="IPR050484">
    <property type="entry name" value="Transf_Hexapept/Carb_Anhydrase"/>
</dbReference>
<dbReference type="RefSeq" id="WP_168449449.1">
    <property type="nucleotide sequence ID" value="NZ_JAAWWK010000002.1"/>
</dbReference>
<reference evidence="1 2" key="1">
    <citation type="submission" date="2020-04" db="EMBL/GenBank/DDBJ databases">
        <authorList>
            <person name="Yoon J."/>
        </authorList>
    </citation>
    <scope>NUCLEOTIDE SEQUENCE [LARGE SCALE GENOMIC DNA]</scope>
    <source>
        <strain evidence="1 2">KMU-166</strain>
    </source>
</reference>
<dbReference type="Pfam" id="PF00132">
    <property type="entry name" value="Hexapep"/>
    <property type="match status" value="1"/>
</dbReference>
<dbReference type="InterPro" id="IPR011004">
    <property type="entry name" value="Trimer_LpxA-like_sf"/>
</dbReference>
<proteinExistence type="predicted"/>
<dbReference type="InterPro" id="IPR047324">
    <property type="entry name" value="LbH_gamma_CA-like"/>
</dbReference>
<dbReference type="Gene3D" id="2.160.10.10">
    <property type="entry name" value="Hexapeptide repeat proteins"/>
    <property type="match status" value="1"/>
</dbReference>
<gene>
    <name evidence="1" type="ORF">HCU74_05685</name>
</gene>
<organism evidence="1 2">
    <name type="scientific">Spongiibacter thalassae</name>
    <dbReference type="NCBI Taxonomy" id="2721624"/>
    <lineage>
        <taxon>Bacteria</taxon>
        <taxon>Pseudomonadati</taxon>
        <taxon>Pseudomonadota</taxon>
        <taxon>Gammaproteobacteria</taxon>
        <taxon>Cellvibrionales</taxon>
        <taxon>Spongiibacteraceae</taxon>
        <taxon>Spongiibacter</taxon>
    </lineage>
</organism>
<dbReference type="Proteomes" id="UP000765845">
    <property type="component" value="Unassembled WGS sequence"/>
</dbReference>
<dbReference type="SUPFAM" id="SSF51161">
    <property type="entry name" value="Trimeric LpxA-like enzymes"/>
    <property type="match status" value="1"/>
</dbReference>
<comment type="caution">
    <text evidence="1">The sequence shown here is derived from an EMBL/GenBank/DDBJ whole genome shotgun (WGS) entry which is preliminary data.</text>
</comment>